<dbReference type="RefSeq" id="WP_007254263.1">
    <property type="nucleotide sequence ID" value="NZ_CH724107.1"/>
</dbReference>
<evidence type="ECO:0000256" key="3">
    <source>
        <dbReference type="ARBA" id="ARBA00022692"/>
    </source>
</evidence>
<feature type="transmembrane region" description="Helical" evidence="6">
    <location>
        <begin position="71"/>
        <end position="88"/>
    </location>
</feature>
<evidence type="ECO:0000313" key="8">
    <source>
        <dbReference type="Proteomes" id="UP000003635"/>
    </source>
</evidence>
<keyword evidence="2" id="KW-1003">Cell membrane</keyword>
<dbReference type="PANTHER" id="PTHR30086:SF20">
    <property type="entry name" value="ARGININE EXPORTER PROTEIN ARGO-RELATED"/>
    <property type="match status" value="1"/>
</dbReference>
<keyword evidence="8" id="KW-1185">Reference proteome</keyword>
<dbReference type="eggNOG" id="COG1280">
    <property type="taxonomic scope" value="Bacteria"/>
</dbReference>
<dbReference type="PANTHER" id="PTHR30086">
    <property type="entry name" value="ARGININE EXPORTER PROTEIN ARGO"/>
    <property type="match status" value="1"/>
</dbReference>
<comment type="subcellular location">
    <subcellularLocation>
        <location evidence="1">Cell membrane</location>
        <topology evidence="1">Multi-pass membrane protein</topology>
    </subcellularLocation>
</comment>
<evidence type="ECO:0000256" key="2">
    <source>
        <dbReference type="ARBA" id="ARBA00022475"/>
    </source>
</evidence>
<dbReference type="OrthoDB" id="9804822at2"/>
<evidence type="ECO:0000256" key="5">
    <source>
        <dbReference type="ARBA" id="ARBA00023136"/>
    </source>
</evidence>
<dbReference type="Proteomes" id="UP000003635">
    <property type="component" value="Unassembled WGS sequence"/>
</dbReference>
<dbReference type="EMBL" id="AAOT01000010">
    <property type="protein sequence ID" value="EAR51677.1"/>
    <property type="molecule type" value="Genomic_DNA"/>
</dbReference>
<feature type="transmembrane region" description="Helical" evidence="6">
    <location>
        <begin position="146"/>
        <end position="165"/>
    </location>
</feature>
<keyword evidence="5 6" id="KW-0472">Membrane</keyword>
<name>Q2CG52_OCEGH</name>
<accession>Q2CG52</accession>
<proteinExistence type="predicted"/>
<protein>
    <submittedName>
        <fullName evidence="7">Putative threonine efflux protein, RhtB family protein</fullName>
    </submittedName>
</protein>
<keyword evidence="3 6" id="KW-0812">Transmembrane</keyword>
<dbReference type="GO" id="GO:0015171">
    <property type="term" value="F:amino acid transmembrane transporter activity"/>
    <property type="evidence" value="ECO:0007669"/>
    <property type="project" value="TreeGrafter"/>
</dbReference>
<evidence type="ECO:0000313" key="7">
    <source>
        <dbReference type="EMBL" id="EAR51677.1"/>
    </source>
</evidence>
<dbReference type="HOGENOM" id="CLU_079569_0_0_5"/>
<keyword evidence="4 6" id="KW-1133">Transmembrane helix</keyword>
<sequence length="203" mass="20657">MSAAALFTILAIHLAAAISPGPSFVVAVRTAAASGFRPAAGLALGFGIGAALWATLALAGLALLFELVPGLLTALKVIGGAYLVWLALKMWRHADAPLAVTGTAGPTRFAAAVRTGLFTFLANPKTAVFFGAVFIGLVPPGTGTGWLAAIVALVLLDEVLWYLLVARLFSLPRARAAYLGAKAWVDRGLGGALGVLGLRVALG</sequence>
<dbReference type="InterPro" id="IPR001123">
    <property type="entry name" value="LeuE-type"/>
</dbReference>
<gene>
    <name evidence="7" type="ORF">OG2516_03795</name>
</gene>
<reference evidence="7 8" key="1">
    <citation type="journal article" date="2010" name="J. Bacteriol.">
        <title>Genome sequences of Oceanicola granulosus HTCC2516(T) and Oceanicola batsensis HTCC2597(TDelta).</title>
        <authorList>
            <person name="Thrash J.C."/>
            <person name="Cho J.C."/>
            <person name="Vergin K.L."/>
            <person name="Giovannoni S.J."/>
        </authorList>
    </citation>
    <scope>NUCLEOTIDE SEQUENCE [LARGE SCALE GENOMIC DNA]</scope>
    <source>
        <strain evidence="8">ATCC BAA-861 / DSM 15982 / KCTC 12143 / HTCC2516</strain>
    </source>
</reference>
<dbReference type="STRING" id="314256.OG2516_03795"/>
<organism evidence="7 8">
    <name type="scientific">Oceanicola granulosus (strain ATCC BAA-861 / DSM 15982 / KCTC 12143 / HTCC2516)</name>
    <dbReference type="NCBI Taxonomy" id="314256"/>
    <lineage>
        <taxon>Bacteria</taxon>
        <taxon>Pseudomonadati</taxon>
        <taxon>Pseudomonadota</taxon>
        <taxon>Alphaproteobacteria</taxon>
        <taxon>Rhodobacterales</taxon>
        <taxon>Roseobacteraceae</taxon>
        <taxon>Oceanicola</taxon>
    </lineage>
</organism>
<dbReference type="GO" id="GO:0005886">
    <property type="term" value="C:plasma membrane"/>
    <property type="evidence" value="ECO:0007669"/>
    <property type="project" value="UniProtKB-SubCell"/>
</dbReference>
<dbReference type="AlphaFoldDB" id="Q2CG52"/>
<comment type="caution">
    <text evidence="7">The sequence shown here is derived from an EMBL/GenBank/DDBJ whole genome shotgun (WGS) entry which is preliminary data.</text>
</comment>
<feature type="transmembrane region" description="Helical" evidence="6">
    <location>
        <begin position="42"/>
        <end position="64"/>
    </location>
</feature>
<dbReference type="Pfam" id="PF01810">
    <property type="entry name" value="LysE"/>
    <property type="match status" value="1"/>
</dbReference>
<evidence type="ECO:0000256" key="1">
    <source>
        <dbReference type="ARBA" id="ARBA00004651"/>
    </source>
</evidence>
<evidence type="ECO:0000256" key="6">
    <source>
        <dbReference type="SAM" id="Phobius"/>
    </source>
</evidence>
<evidence type="ECO:0000256" key="4">
    <source>
        <dbReference type="ARBA" id="ARBA00022989"/>
    </source>
</evidence>